<keyword evidence="8" id="KW-0408">Iron</keyword>
<accession>A0A7J6WQF0</accession>
<keyword evidence="4 11" id="KW-0812">Transmembrane</keyword>
<dbReference type="Proteomes" id="UP000554482">
    <property type="component" value="Unassembled WGS sequence"/>
</dbReference>
<feature type="transmembrane region" description="Helical" evidence="11">
    <location>
        <begin position="6"/>
        <end position="27"/>
    </location>
</feature>
<dbReference type="GO" id="GO:0005506">
    <property type="term" value="F:iron ion binding"/>
    <property type="evidence" value="ECO:0007669"/>
    <property type="project" value="InterPro"/>
</dbReference>
<evidence type="ECO:0000256" key="5">
    <source>
        <dbReference type="ARBA" id="ARBA00022723"/>
    </source>
</evidence>
<dbReference type="EMBL" id="JABWDY010011730">
    <property type="protein sequence ID" value="KAF5199594.1"/>
    <property type="molecule type" value="Genomic_DNA"/>
</dbReference>
<reference evidence="12 13" key="1">
    <citation type="submission" date="2020-06" db="EMBL/GenBank/DDBJ databases">
        <title>Transcriptomic and genomic resources for Thalictrum thalictroides and T. hernandezii: Facilitating candidate gene discovery in an emerging model plant lineage.</title>
        <authorList>
            <person name="Arias T."/>
            <person name="Riano-Pachon D.M."/>
            <person name="Di Stilio V.S."/>
        </authorList>
    </citation>
    <scope>NUCLEOTIDE SEQUENCE [LARGE SCALE GENOMIC DNA]</scope>
    <source>
        <strain evidence="13">cv. WT478/WT964</strain>
        <tissue evidence="12">Leaves</tissue>
    </source>
</reference>
<evidence type="ECO:0000313" key="13">
    <source>
        <dbReference type="Proteomes" id="UP000554482"/>
    </source>
</evidence>
<organism evidence="12 13">
    <name type="scientific">Thalictrum thalictroides</name>
    <name type="common">Rue-anemone</name>
    <name type="synonym">Anemone thalictroides</name>
    <dbReference type="NCBI Taxonomy" id="46969"/>
    <lineage>
        <taxon>Eukaryota</taxon>
        <taxon>Viridiplantae</taxon>
        <taxon>Streptophyta</taxon>
        <taxon>Embryophyta</taxon>
        <taxon>Tracheophyta</taxon>
        <taxon>Spermatophyta</taxon>
        <taxon>Magnoliopsida</taxon>
        <taxon>Ranunculales</taxon>
        <taxon>Ranunculaceae</taxon>
        <taxon>Thalictroideae</taxon>
        <taxon>Thalictrum</taxon>
    </lineage>
</organism>
<dbReference type="OrthoDB" id="1470350at2759"/>
<keyword evidence="7" id="KW-0560">Oxidoreductase</keyword>
<comment type="subcellular location">
    <subcellularLocation>
        <location evidence="1">Membrane</location>
    </subcellularLocation>
</comment>
<gene>
    <name evidence="12" type="ORF">FRX31_010820</name>
</gene>
<dbReference type="GO" id="GO:0020037">
    <property type="term" value="F:heme binding"/>
    <property type="evidence" value="ECO:0007669"/>
    <property type="project" value="InterPro"/>
</dbReference>
<evidence type="ECO:0000256" key="2">
    <source>
        <dbReference type="ARBA" id="ARBA00010617"/>
    </source>
</evidence>
<comment type="caution">
    <text evidence="12">The sequence shown here is derived from an EMBL/GenBank/DDBJ whole genome shotgun (WGS) entry which is preliminary data.</text>
</comment>
<keyword evidence="10 11" id="KW-0472">Membrane</keyword>
<dbReference type="PRINTS" id="PR00385">
    <property type="entry name" value="P450"/>
</dbReference>
<evidence type="ECO:0000256" key="7">
    <source>
        <dbReference type="ARBA" id="ARBA00023002"/>
    </source>
</evidence>
<evidence type="ECO:0000256" key="10">
    <source>
        <dbReference type="ARBA" id="ARBA00023136"/>
    </source>
</evidence>
<evidence type="ECO:0000256" key="3">
    <source>
        <dbReference type="ARBA" id="ARBA00022617"/>
    </source>
</evidence>
<dbReference type="GO" id="GO:0016020">
    <property type="term" value="C:membrane"/>
    <property type="evidence" value="ECO:0007669"/>
    <property type="project" value="UniProtKB-SubCell"/>
</dbReference>
<comment type="similarity">
    <text evidence="2">Belongs to the cytochrome P450 family.</text>
</comment>
<evidence type="ECO:0000256" key="4">
    <source>
        <dbReference type="ARBA" id="ARBA00022692"/>
    </source>
</evidence>
<dbReference type="GO" id="GO:0016705">
    <property type="term" value="F:oxidoreductase activity, acting on paired donors, with incorporation or reduction of molecular oxygen"/>
    <property type="evidence" value="ECO:0007669"/>
    <property type="project" value="InterPro"/>
</dbReference>
<dbReference type="SUPFAM" id="SSF48264">
    <property type="entry name" value="Cytochrome P450"/>
    <property type="match status" value="1"/>
</dbReference>
<proteinExistence type="inferred from homology"/>
<dbReference type="PANTHER" id="PTHR24282:SF255">
    <property type="entry name" value="CYTOCHROME P450 72A11-RELATED"/>
    <property type="match status" value="1"/>
</dbReference>
<evidence type="ECO:0000256" key="9">
    <source>
        <dbReference type="ARBA" id="ARBA00023033"/>
    </source>
</evidence>
<dbReference type="AlphaFoldDB" id="A0A7J6WQF0"/>
<dbReference type="Pfam" id="PF00067">
    <property type="entry name" value="p450"/>
    <property type="match status" value="1"/>
</dbReference>
<evidence type="ECO:0000256" key="8">
    <source>
        <dbReference type="ARBA" id="ARBA00023004"/>
    </source>
</evidence>
<dbReference type="InterPro" id="IPR050665">
    <property type="entry name" value="Cytochrome_P450_Monooxygen"/>
</dbReference>
<keyword evidence="9" id="KW-0503">Monooxygenase</keyword>
<keyword evidence="3" id="KW-0349">Heme</keyword>
<dbReference type="PANTHER" id="PTHR24282">
    <property type="entry name" value="CYTOCHROME P450 FAMILY MEMBER"/>
    <property type="match status" value="1"/>
</dbReference>
<keyword evidence="5" id="KW-0479">Metal-binding</keyword>
<dbReference type="InterPro" id="IPR001128">
    <property type="entry name" value="Cyt_P450"/>
</dbReference>
<name>A0A7J6WQF0_THATH</name>
<evidence type="ECO:0000256" key="11">
    <source>
        <dbReference type="SAM" id="Phobius"/>
    </source>
</evidence>
<dbReference type="Gene3D" id="1.10.630.10">
    <property type="entry name" value="Cytochrome P450"/>
    <property type="match status" value="1"/>
</dbReference>
<dbReference type="InterPro" id="IPR036396">
    <property type="entry name" value="Cyt_P450_sf"/>
</dbReference>
<evidence type="ECO:0000313" key="12">
    <source>
        <dbReference type="EMBL" id="KAF5199594.1"/>
    </source>
</evidence>
<dbReference type="GO" id="GO:0044550">
    <property type="term" value="P:secondary metabolite biosynthetic process"/>
    <property type="evidence" value="ECO:0007669"/>
    <property type="project" value="UniProtKB-ARBA"/>
</dbReference>
<evidence type="ECO:0000256" key="6">
    <source>
        <dbReference type="ARBA" id="ARBA00022989"/>
    </source>
</evidence>
<protein>
    <submittedName>
        <fullName evidence="12">Cytochrome p450</fullName>
    </submittedName>
</protein>
<dbReference type="GO" id="GO:0004497">
    <property type="term" value="F:monooxygenase activity"/>
    <property type="evidence" value="ECO:0007669"/>
    <property type="project" value="UniProtKB-KW"/>
</dbReference>
<keyword evidence="13" id="KW-1185">Reference proteome</keyword>
<evidence type="ECO:0000256" key="1">
    <source>
        <dbReference type="ARBA" id="ARBA00004370"/>
    </source>
</evidence>
<dbReference type="InterPro" id="IPR002401">
    <property type="entry name" value="Cyt_P450_E_grp-I"/>
</dbReference>
<keyword evidence="6 11" id="KW-1133">Transmembrane helix</keyword>
<dbReference type="PRINTS" id="PR00463">
    <property type="entry name" value="EP450I"/>
</dbReference>
<sequence length="495" mass="57094">MVLLILVGICVVLVISWIWKVLNWVWLKPRKLEKCLRQQGINGRPYKFLKGNVEDLGRMMMEARSKPMELSHRIVPRVIPFIHEGVEKYGKFTFDWRGPTLRVNIMDPELIKEVFSNKYYQYSKTKVNPYLKLIVTGLVSHDGDTWARHRRIINPAFHLEKLKLMLPAFHTCCSELVSKWQKLVSGTSCELDVWPDFEKLTASVISRAAFGSSYEQGERIFQLQTQLGGLIMQALQSVYIPGISWYLPTKQNNTRIKIEREMQSLLTDIIKKREEAMKLGEACDNDLLGLLLESNLKEKNSKNVGMSIDEVIDECKLFYFAGQETTSTLLVWTMIVLSMHPDWQEKAREEVLQLFGKDKPEFEGLNHLKIVTMILYEVLRLYPPVVVMTRTANRNMKLGEVYIPKGVQIALPTLLMHHSRELWGEDAEEFNPERFSEGISKATKNQVIFMPFGGGPWIISTFSNLYPCSLFCSNTSTTTWCSTHHTESMISLYIP</sequence>